<gene>
    <name evidence="5" type="ORF">K452DRAFT_296497</name>
</gene>
<sequence length="268" mass="28323">MADLDDAMQLPTAASSSAAHDVDLSDETQDFRFLSALSTAENGTTKLPRRGEKDFEPHATALQSSALASSRAAMHAAISCPRVHNPKNHIRATYDAGANMAWVDSVKGQVFRTMGRVVGGRMWLLPEEALYLLERGSLDIRWPAGDGDEDGGESGDDEEHVDAKDGLPMSLQGAYAAFIGLEPQLGGKLTLERYIVYAGLKRAGYIVTRADGWDGAKTLDTTHGNAGGGTSSGVFAGLWKILRGGATKASSAAAVAGPLVAPGLYRKY</sequence>
<keyword evidence="6" id="KW-1185">Reference proteome</keyword>
<evidence type="ECO:0000313" key="6">
    <source>
        <dbReference type="Proteomes" id="UP000799438"/>
    </source>
</evidence>
<proteinExistence type="inferred from homology"/>
<feature type="region of interest" description="Disordered" evidence="3">
    <location>
        <begin position="1"/>
        <end position="21"/>
    </location>
</feature>
<protein>
    <recommendedName>
        <fullName evidence="4">tRNA-splicing endonuclease subunit Sen54 N-terminal domain-containing protein</fullName>
    </recommendedName>
</protein>
<reference evidence="5" key="1">
    <citation type="journal article" date="2020" name="Stud. Mycol.">
        <title>101 Dothideomycetes genomes: a test case for predicting lifestyles and emergence of pathogens.</title>
        <authorList>
            <person name="Haridas S."/>
            <person name="Albert R."/>
            <person name="Binder M."/>
            <person name="Bloem J."/>
            <person name="Labutti K."/>
            <person name="Salamov A."/>
            <person name="Andreopoulos B."/>
            <person name="Baker S."/>
            <person name="Barry K."/>
            <person name="Bills G."/>
            <person name="Bluhm B."/>
            <person name="Cannon C."/>
            <person name="Castanera R."/>
            <person name="Culley D."/>
            <person name="Daum C."/>
            <person name="Ezra D."/>
            <person name="Gonzalez J."/>
            <person name="Henrissat B."/>
            <person name="Kuo A."/>
            <person name="Liang C."/>
            <person name="Lipzen A."/>
            <person name="Lutzoni F."/>
            <person name="Magnuson J."/>
            <person name="Mondo S."/>
            <person name="Nolan M."/>
            <person name="Ohm R."/>
            <person name="Pangilinan J."/>
            <person name="Park H.-J."/>
            <person name="Ramirez L."/>
            <person name="Alfaro M."/>
            <person name="Sun H."/>
            <person name="Tritt A."/>
            <person name="Yoshinaga Y."/>
            <person name="Zwiers L.-H."/>
            <person name="Turgeon B."/>
            <person name="Goodwin S."/>
            <person name="Spatafora J."/>
            <person name="Crous P."/>
            <person name="Grigoriev I."/>
        </authorList>
    </citation>
    <scope>NUCLEOTIDE SEQUENCE</scope>
    <source>
        <strain evidence="5">CBS 121167</strain>
    </source>
</reference>
<dbReference type="Proteomes" id="UP000799438">
    <property type="component" value="Unassembled WGS sequence"/>
</dbReference>
<evidence type="ECO:0000313" key="5">
    <source>
        <dbReference type="EMBL" id="KAF2144298.1"/>
    </source>
</evidence>
<feature type="non-terminal residue" evidence="5">
    <location>
        <position position="268"/>
    </location>
</feature>
<organism evidence="5 6">
    <name type="scientific">Aplosporella prunicola CBS 121167</name>
    <dbReference type="NCBI Taxonomy" id="1176127"/>
    <lineage>
        <taxon>Eukaryota</taxon>
        <taxon>Fungi</taxon>
        <taxon>Dikarya</taxon>
        <taxon>Ascomycota</taxon>
        <taxon>Pezizomycotina</taxon>
        <taxon>Dothideomycetes</taxon>
        <taxon>Dothideomycetes incertae sedis</taxon>
        <taxon>Botryosphaeriales</taxon>
        <taxon>Aplosporellaceae</taxon>
        <taxon>Aplosporella</taxon>
    </lineage>
</organism>
<dbReference type="EMBL" id="ML995480">
    <property type="protein sequence ID" value="KAF2144298.1"/>
    <property type="molecule type" value="Genomic_DNA"/>
</dbReference>
<dbReference type="GO" id="GO:0000214">
    <property type="term" value="C:tRNA-intron endonuclease complex"/>
    <property type="evidence" value="ECO:0007669"/>
    <property type="project" value="TreeGrafter"/>
</dbReference>
<feature type="region of interest" description="Disordered" evidence="3">
    <location>
        <begin position="143"/>
        <end position="163"/>
    </location>
</feature>
<keyword evidence="2" id="KW-0819">tRNA processing</keyword>
<dbReference type="InterPro" id="IPR024337">
    <property type="entry name" value="tRNA_splic_suSen54"/>
</dbReference>
<dbReference type="AlphaFoldDB" id="A0A6A6BKV8"/>
<dbReference type="OrthoDB" id="408683at2759"/>
<feature type="domain" description="tRNA-splicing endonuclease subunit Sen54 N-terminal" evidence="4">
    <location>
        <begin position="75"/>
        <end position="142"/>
    </location>
</feature>
<evidence type="ECO:0000256" key="1">
    <source>
        <dbReference type="ARBA" id="ARBA00005736"/>
    </source>
</evidence>
<dbReference type="PANTHER" id="PTHR21027:SF1">
    <property type="entry name" value="TRNA-SPLICING ENDONUCLEASE SUBUNIT SEN54"/>
    <property type="match status" value="1"/>
</dbReference>
<dbReference type="GO" id="GO:0000379">
    <property type="term" value="P:tRNA-type intron splice site recognition and cleavage"/>
    <property type="evidence" value="ECO:0007669"/>
    <property type="project" value="TreeGrafter"/>
</dbReference>
<evidence type="ECO:0000256" key="3">
    <source>
        <dbReference type="SAM" id="MobiDB-lite"/>
    </source>
</evidence>
<accession>A0A6A6BKV8</accession>
<comment type="similarity">
    <text evidence="1">Belongs to the SEN54 family.</text>
</comment>
<name>A0A6A6BKV8_9PEZI</name>
<dbReference type="PANTHER" id="PTHR21027">
    <property type="entry name" value="TRNA-SPLICING ENDONUCLEASE SUBUNIT SEN54"/>
    <property type="match status" value="1"/>
</dbReference>
<feature type="compositionally biased region" description="Acidic residues" evidence="3">
    <location>
        <begin position="146"/>
        <end position="160"/>
    </location>
</feature>
<dbReference type="InterPro" id="IPR024336">
    <property type="entry name" value="tRNA_splic_suSen54_N"/>
</dbReference>
<dbReference type="GeneID" id="54299414"/>
<dbReference type="Pfam" id="PF12928">
    <property type="entry name" value="tRNA_int_end_N2"/>
    <property type="match status" value="1"/>
</dbReference>
<dbReference type="RefSeq" id="XP_033400010.1">
    <property type="nucleotide sequence ID" value="XM_033541917.1"/>
</dbReference>
<evidence type="ECO:0000256" key="2">
    <source>
        <dbReference type="ARBA" id="ARBA00022694"/>
    </source>
</evidence>
<evidence type="ECO:0000259" key="4">
    <source>
        <dbReference type="Pfam" id="PF12928"/>
    </source>
</evidence>